<dbReference type="SMART" id="SM00382">
    <property type="entry name" value="AAA"/>
    <property type="match status" value="1"/>
</dbReference>
<dbReference type="GO" id="GO:0016887">
    <property type="term" value="F:ATP hydrolysis activity"/>
    <property type="evidence" value="ECO:0007669"/>
    <property type="project" value="InterPro"/>
</dbReference>
<evidence type="ECO:0000313" key="7">
    <source>
        <dbReference type="Proteomes" id="UP001158066"/>
    </source>
</evidence>
<keyword evidence="7" id="KW-1185">Reference proteome</keyword>
<gene>
    <name evidence="6" type="ORF">SAMN06296020_10974</name>
</gene>
<evidence type="ECO:0000256" key="3">
    <source>
        <dbReference type="ARBA" id="ARBA00022741"/>
    </source>
</evidence>
<dbReference type="PANTHER" id="PTHR43776">
    <property type="entry name" value="TRANSPORT ATP-BINDING PROTEIN"/>
    <property type="match status" value="1"/>
</dbReference>
<name>A0AA45WX25_9CLOT</name>
<dbReference type="CDD" id="cd03257">
    <property type="entry name" value="ABC_NikE_OppD_transporters"/>
    <property type="match status" value="1"/>
</dbReference>
<dbReference type="Gene3D" id="3.40.50.300">
    <property type="entry name" value="P-loop containing nucleotide triphosphate hydrolases"/>
    <property type="match status" value="1"/>
</dbReference>
<evidence type="ECO:0000313" key="6">
    <source>
        <dbReference type="EMBL" id="SMP61588.1"/>
    </source>
</evidence>
<dbReference type="InterPro" id="IPR003593">
    <property type="entry name" value="AAA+_ATPase"/>
</dbReference>
<comment type="similarity">
    <text evidence="1">Belongs to the ABC transporter superfamily.</text>
</comment>
<evidence type="ECO:0000259" key="5">
    <source>
        <dbReference type="PROSITE" id="PS50893"/>
    </source>
</evidence>
<dbReference type="SUPFAM" id="SSF52540">
    <property type="entry name" value="P-loop containing nucleoside triphosphate hydrolases"/>
    <property type="match status" value="1"/>
</dbReference>
<dbReference type="RefSeq" id="WP_283409730.1">
    <property type="nucleotide sequence ID" value="NZ_FXUF01000009.1"/>
</dbReference>
<dbReference type="PANTHER" id="PTHR43776:SF7">
    <property type="entry name" value="D,D-DIPEPTIDE TRANSPORT ATP-BINDING PROTEIN DDPF-RELATED"/>
    <property type="match status" value="1"/>
</dbReference>
<sequence>MLLRADQVSKSYRKPGRWLKPEQTTVLKGVSLTIQQGECVGLVGESGSGKSTLGRLLMGIEKPDSGTVYFRNHLVNSTGYQQVRQQMSVVFQDYGTSVNRRYRVKSILEEPLKIANKMASKDFQSHNIRLLETVGLSEKFMDRYPHELSGGQLQRVCIARAIANQPDLVILDEAISSLDVTIQLQILDLLVKLRKEMKLSYFFITHDLLAVTYLCDRVLFMKEGEIIEEVGDMKALDQVAHPYARTLLEAAMKVTGVTWNNHIQKIS</sequence>
<evidence type="ECO:0000256" key="1">
    <source>
        <dbReference type="ARBA" id="ARBA00005417"/>
    </source>
</evidence>
<dbReference type="PROSITE" id="PS50893">
    <property type="entry name" value="ABC_TRANSPORTER_2"/>
    <property type="match status" value="1"/>
</dbReference>
<organism evidence="6 7">
    <name type="scientific">Anoxynatronum buryatiense</name>
    <dbReference type="NCBI Taxonomy" id="489973"/>
    <lineage>
        <taxon>Bacteria</taxon>
        <taxon>Bacillati</taxon>
        <taxon>Bacillota</taxon>
        <taxon>Clostridia</taxon>
        <taxon>Eubacteriales</taxon>
        <taxon>Clostridiaceae</taxon>
        <taxon>Anoxynatronum</taxon>
    </lineage>
</organism>
<reference evidence="6" key="1">
    <citation type="submission" date="2017-05" db="EMBL/GenBank/DDBJ databases">
        <authorList>
            <person name="Varghese N."/>
            <person name="Submissions S."/>
        </authorList>
    </citation>
    <scope>NUCLEOTIDE SEQUENCE</scope>
    <source>
        <strain evidence="6">Su22</strain>
    </source>
</reference>
<dbReference type="GO" id="GO:0055085">
    <property type="term" value="P:transmembrane transport"/>
    <property type="evidence" value="ECO:0007669"/>
    <property type="project" value="UniProtKB-ARBA"/>
</dbReference>
<dbReference type="GO" id="GO:0005524">
    <property type="term" value="F:ATP binding"/>
    <property type="evidence" value="ECO:0007669"/>
    <property type="project" value="UniProtKB-KW"/>
</dbReference>
<keyword evidence="2" id="KW-0813">Transport</keyword>
<dbReference type="EMBL" id="FXUF01000009">
    <property type="protein sequence ID" value="SMP61588.1"/>
    <property type="molecule type" value="Genomic_DNA"/>
</dbReference>
<comment type="caution">
    <text evidence="6">The sequence shown here is derived from an EMBL/GenBank/DDBJ whole genome shotgun (WGS) entry which is preliminary data.</text>
</comment>
<protein>
    <submittedName>
        <fullName evidence="6">Nickel transport system ATP-binding protein</fullName>
    </submittedName>
</protein>
<evidence type="ECO:0000256" key="4">
    <source>
        <dbReference type="ARBA" id="ARBA00022840"/>
    </source>
</evidence>
<keyword evidence="3" id="KW-0547">Nucleotide-binding</keyword>
<keyword evidence="4 6" id="KW-0067">ATP-binding</keyword>
<accession>A0AA45WX25</accession>
<proteinExistence type="inferred from homology"/>
<dbReference type="Proteomes" id="UP001158066">
    <property type="component" value="Unassembled WGS sequence"/>
</dbReference>
<dbReference type="InterPro" id="IPR017871">
    <property type="entry name" value="ABC_transporter-like_CS"/>
</dbReference>
<dbReference type="InterPro" id="IPR027417">
    <property type="entry name" value="P-loop_NTPase"/>
</dbReference>
<dbReference type="AlphaFoldDB" id="A0AA45WX25"/>
<evidence type="ECO:0000256" key="2">
    <source>
        <dbReference type="ARBA" id="ARBA00022448"/>
    </source>
</evidence>
<dbReference type="Pfam" id="PF00005">
    <property type="entry name" value="ABC_tran"/>
    <property type="match status" value="1"/>
</dbReference>
<dbReference type="PROSITE" id="PS00211">
    <property type="entry name" value="ABC_TRANSPORTER_1"/>
    <property type="match status" value="1"/>
</dbReference>
<dbReference type="InterPro" id="IPR003439">
    <property type="entry name" value="ABC_transporter-like_ATP-bd"/>
</dbReference>
<dbReference type="InterPro" id="IPR050319">
    <property type="entry name" value="ABC_transp_ATP-bind"/>
</dbReference>
<feature type="domain" description="ABC transporter" evidence="5">
    <location>
        <begin position="3"/>
        <end position="248"/>
    </location>
</feature>